<dbReference type="EMBL" id="MGAL01000024">
    <property type="protein sequence ID" value="OGK48010.1"/>
    <property type="molecule type" value="Genomic_DNA"/>
</dbReference>
<evidence type="ECO:0000313" key="3">
    <source>
        <dbReference type="Proteomes" id="UP000177141"/>
    </source>
</evidence>
<organism evidence="2 3">
    <name type="scientific">Candidatus Roizmanbacteria bacterium RIFCSPLOWO2_01_FULL_38_12</name>
    <dbReference type="NCBI Taxonomy" id="1802061"/>
    <lineage>
        <taxon>Bacteria</taxon>
        <taxon>Candidatus Roizmaniibacteriota</taxon>
    </lineage>
</organism>
<protein>
    <recommendedName>
        <fullName evidence="4">Gas vesicle protein</fullName>
    </recommendedName>
</protein>
<evidence type="ECO:0008006" key="4">
    <source>
        <dbReference type="Google" id="ProtNLM"/>
    </source>
</evidence>
<comment type="caution">
    <text evidence="2">The sequence shown here is derived from an EMBL/GenBank/DDBJ whole genome shotgun (WGS) entry which is preliminary data.</text>
</comment>
<reference evidence="2 3" key="1">
    <citation type="journal article" date="2016" name="Nat. Commun.">
        <title>Thousands of microbial genomes shed light on interconnected biogeochemical processes in an aquifer system.</title>
        <authorList>
            <person name="Anantharaman K."/>
            <person name="Brown C.T."/>
            <person name="Hug L.A."/>
            <person name="Sharon I."/>
            <person name="Castelle C.J."/>
            <person name="Probst A.J."/>
            <person name="Thomas B.C."/>
            <person name="Singh A."/>
            <person name="Wilkins M.J."/>
            <person name="Karaoz U."/>
            <person name="Brodie E.L."/>
            <person name="Williams K.H."/>
            <person name="Hubbard S.S."/>
            <person name="Banfield J.F."/>
        </authorList>
    </citation>
    <scope>NUCLEOTIDE SEQUENCE [LARGE SCALE GENOMIC DNA]</scope>
</reference>
<feature type="coiled-coil region" evidence="1">
    <location>
        <begin position="35"/>
        <end position="127"/>
    </location>
</feature>
<keyword evidence="1" id="KW-0175">Coiled coil</keyword>
<gene>
    <name evidence="2" type="ORF">A3A93_04380</name>
</gene>
<accession>A0A1F7IXC0</accession>
<dbReference type="Proteomes" id="UP000177141">
    <property type="component" value="Unassembled WGS sequence"/>
</dbReference>
<sequence length="157" mass="17592">MSDKKSKFGIGVAFGAVLGGLAAFFLSPRSGPENREMAKKKIDELMKLLKEKNLKEIAVEIYGKASEEGMRLYEKASSELNTRLSEAKKTMSEIDRTKYKDLVVDVIGRLKEEKDATQERLVKLQDYFLKRFTEGAKMAKKDAVKVAEGVTHAVKNS</sequence>
<proteinExistence type="predicted"/>
<name>A0A1F7IXC0_9BACT</name>
<evidence type="ECO:0000313" key="2">
    <source>
        <dbReference type="EMBL" id="OGK48010.1"/>
    </source>
</evidence>
<dbReference type="STRING" id="1802061.A3A93_04380"/>
<evidence type="ECO:0000256" key="1">
    <source>
        <dbReference type="SAM" id="Coils"/>
    </source>
</evidence>
<dbReference type="AlphaFoldDB" id="A0A1F7IXC0"/>